<gene>
    <name evidence="2" type="ORF">AVEN_220098_1</name>
</gene>
<keyword evidence="3" id="KW-1185">Reference proteome</keyword>
<proteinExistence type="predicted"/>
<keyword evidence="1" id="KW-0812">Transmembrane</keyword>
<dbReference type="Proteomes" id="UP000499080">
    <property type="component" value="Unassembled WGS sequence"/>
</dbReference>
<keyword evidence="1" id="KW-1133">Transmembrane helix</keyword>
<evidence type="ECO:0000256" key="1">
    <source>
        <dbReference type="SAM" id="Phobius"/>
    </source>
</evidence>
<keyword evidence="1" id="KW-0472">Membrane</keyword>
<name>A0A4Y2J5I3_ARAVE</name>
<dbReference type="AlphaFoldDB" id="A0A4Y2J5I3"/>
<dbReference type="EMBL" id="BGPR01003214">
    <property type="protein sequence ID" value="GBM85205.1"/>
    <property type="molecule type" value="Genomic_DNA"/>
</dbReference>
<protein>
    <submittedName>
        <fullName evidence="2">Uncharacterized protein</fullName>
    </submittedName>
</protein>
<organism evidence="2 3">
    <name type="scientific">Araneus ventricosus</name>
    <name type="common">Orbweaver spider</name>
    <name type="synonym">Epeira ventricosa</name>
    <dbReference type="NCBI Taxonomy" id="182803"/>
    <lineage>
        <taxon>Eukaryota</taxon>
        <taxon>Metazoa</taxon>
        <taxon>Ecdysozoa</taxon>
        <taxon>Arthropoda</taxon>
        <taxon>Chelicerata</taxon>
        <taxon>Arachnida</taxon>
        <taxon>Araneae</taxon>
        <taxon>Araneomorphae</taxon>
        <taxon>Entelegynae</taxon>
        <taxon>Araneoidea</taxon>
        <taxon>Araneidae</taxon>
        <taxon>Araneus</taxon>
    </lineage>
</organism>
<sequence>MGDSFRVVSPCKIYSGIEFYDFFREGKVAVASAENFFPTNFAKVVSWRLFSSPYSFFLSFSVAYFAAFGSLSSSGELFSCRYGNSRTSKEPIQVENAHFRKEMRKYLDVISFYIKLEDLRPSETGF</sequence>
<comment type="caution">
    <text evidence="2">The sequence shown here is derived from an EMBL/GenBank/DDBJ whole genome shotgun (WGS) entry which is preliminary data.</text>
</comment>
<feature type="transmembrane region" description="Helical" evidence="1">
    <location>
        <begin position="54"/>
        <end position="71"/>
    </location>
</feature>
<reference evidence="2 3" key="1">
    <citation type="journal article" date="2019" name="Sci. Rep.">
        <title>Orb-weaving spider Araneus ventricosus genome elucidates the spidroin gene catalogue.</title>
        <authorList>
            <person name="Kono N."/>
            <person name="Nakamura H."/>
            <person name="Ohtoshi R."/>
            <person name="Moran D.A.P."/>
            <person name="Shinohara A."/>
            <person name="Yoshida Y."/>
            <person name="Fujiwara M."/>
            <person name="Mori M."/>
            <person name="Tomita M."/>
            <person name="Arakawa K."/>
        </authorList>
    </citation>
    <scope>NUCLEOTIDE SEQUENCE [LARGE SCALE GENOMIC DNA]</scope>
</reference>
<evidence type="ECO:0000313" key="2">
    <source>
        <dbReference type="EMBL" id="GBM85205.1"/>
    </source>
</evidence>
<evidence type="ECO:0000313" key="3">
    <source>
        <dbReference type="Proteomes" id="UP000499080"/>
    </source>
</evidence>
<accession>A0A4Y2J5I3</accession>